<dbReference type="PANTHER" id="PTHR43235">
    <property type="entry name" value="GLUTAMINE AMIDOTRANSFERASE PB2B2.05-RELATED"/>
    <property type="match status" value="1"/>
</dbReference>
<dbReference type="GO" id="GO:0006598">
    <property type="term" value="P:polyamine catabolic process"/>
    <property type="evidence" value="ECO:0007669"/>
    <property type="project" value="TreeGrafter"/>
</dbReference>
<dbReference type="PATRIC" id="fig|35806.4.peg.1616"/>
<organism evidence="1 2">
    <name type="scientific">Rhodovulum sulfidophilum</name>
    <name type="common">Rhodobacter sulfidophilus</name>
    <dbReference type="NCBI Taxonomy" id="35806"/>
    <lineage>
        <taxon>Bacteria</taxon>
        <taxon>Pseudomonadati</taxon>
        <taxon>Pseudomonadota</taxon>
        <taxon>Alphaproteobacteria</taxon>
        <taxon>Rhodobacterales</taxon>
        <taxon>Paracoccaceae</taxon>
        <taxon>Rhodovulum</taxon>
    </lineage>
</organism>
<dbReference type="Gene3D" id="3.40.50.880">
    <property type="match status" value="1"/>
</dbReference>
<dbReference type="eggNOG" id="COG2071">
    <property type="taxonomic scope" value="Bacteria"/>
</dbReference>
<dbReference type="EMBL" id="AP014800">
    <property type="protein sequence ID" value="BAQ68718.1"/>
    <property type="molecule type" value="Genomic_DNA"/>
</dbReference>
<dbReference type="Pfam" id="PF07722">
    <property type="entry name" value="Peptidase_C26"/>
    <property type="match status" value="1"/>
</dbReference>
<dbReference type="PANTHER" id="PTHR43235:SF1">
    <property type="entry name" value="GLUTAMINE AMIDOTRANSFERASE PB2B2.05-RELATED"/>
    <property type="match status" value="1"/>
</dbReference>
<proteinExistence type="predicted"/>
<dbReference type="InterPro" id="IPR011697">
    <property type="entry name" value="Peptidase_C26"/>
</dbReference>
<dbReference type="AlphaFoldDB" id="A0A0D6B0P2"/>
<accession>A0A0D6B0P2</accession>
<sequence length="246" mass="26629">MWQRRQDRPLIAVTTSARSGWRVFPLVAFSLWLAGGRGVRWGTGRSADIDGVDGLIIGGGDDISPDLYGMQLVTSARLDPERDALERRLVEAAIARGKPVLGICRGAQMLNVALGGTLDQDAYGTYTASKRVWTILPRKAVTVCPGTRLAEIAGPDAMRVNALHSQAVARLGDDLVVAAHDRGGMVQAVERRRDPFALGVQWHPEHLFYARRQRAIFAALVAAAAAGRRSHGQLSAVDTMLEKTTL</sequence>
<gene>
    <name evidence="1" type="ORF">NHU_01560</name>
</gene>
<evidence type="ECO:0000313" key="1">
    <source>
        <dbReference type="EMBL" id="BAQ68718.1"/>
    </source>
</evidence>
<dbReference type="CDD" id="cd01745">
    <property type="entry name" value="GATase1_2"/>
    <property type="match status" value="1"/>
</dbReference>
<dbReference type="Proteomes" id="UP000064912">
    <property type="component" value="Chromosome"/>
</dbReference>
<dbReference type="SUPFAM" id="SSF52317">
    <property type="entry name" value="Class I glutamine amidotransferase-like"/>
    <property type="match status" value="1"/>
</dbReference>
<dbReference type="GO" id="GO:0005829">
    <property type="term" value="C:cytosol"/>
    <property type="evidence" value="ECO:0007669"/>
    <property type="project" value="TreeGrafter"/>
</dbReference>
<dbReference type="PROSITE" id="PS51273">
    <property type="entry name" value="GATASE_TYPE_1"/>
    <property type="match status" value="1"/>
</dbReference>
<dbReference type="RefSeq" id="WP_060834458.1">
    <property type="nucleotide sequence ID" value="NZ_NHRZ01000023.1"/>
</dbReference>
<name>A0A0D6B0P2_RHOSU</name>
<dbReference type="InterPro" id="IPR044668">
    <property type="entry name" value="PuuD-like"/>
</dbReference>
<reference evidence="1 2" key="1">
    <citation type="submission" date="2015-02" db="EMBL/GenBank/DDBJ databases">
        <title>Genome sequene of Rhodovulum sulfidophilum DSM 2351.</title>
        <authorList>
            <person name="Nagao N."/>
        </authorList>
    </citation>
    <scope>NUCLEOTIDE SEQUENCE [LARGE SCALE GENOMIC DNA]</scope>
    <source>
        <strain evidence="1 2">DSM 2351</strain>
    </source>
</reference>
<dbReference type="KEGG" id="rsu:NHU_01560"/>
<dbReference type="InterPro" id="IPR029062">
    <property type="entry name" value="Class_I_gatase-like"/>
</dbReference>
<protein>
    <submittedName>
        <fullName evidence="1">Peptidase C26</fullName>
    </submittedName>
</protein>
<evidence type="ECO:0000313" key="2">
    <source>
        <dbReference type="Proteomes" id="UP000064912"/>
    </source>
</evidence>
<dbReference type="GO" id="GO:0033969">
    <property type="term" value="F:gamma-glutamyl-gamma-aminobutyrate hydrolase activity"/>
    <property type="evidence" value="ECO:0007669"/>
    <property type="project" value="TreeGrafter"/>
</dbReference>